<feature type="transmembrane region" description="Helical" evidence="10">
    <location>
        <begin position="349"/>
        <end position="371"/>
    </location>
</feature>
<comment type="subcellular location">
    <subcellularLocation>
        <location evidence="1 10">Cell membrane</location>
        <topology evidence="1 10">Multi-pass membrane protein</topology>
    </subcellularLocation>
</comment>
<dbReference type="SUPFAM" id="SSF81321">
    <property type="entry name" value="Family A G protein-coupled receptor-like"/>
    <property type="match status" value="1"/>
</dbReference>
<feature type="transmembrane region" description="Helical" evidence="10">
    <location>
        <begin position="155"/>
        <end position="173"/>
    </location>
</feature>
<organism evidence="13 14">
    <name type="scientific">Candidula unifasciata</name>
    <dbReference type="NCBI Taxonomy" id="100452"/>
    <lineage>
        <taxon>Eukaryota</taxon>
        <taxon>Metazoa</taxon>
        <taxon>Spiralia</taxon>
        <taxon>Lophotrochozoa</taxon>
        <taxon>Mollusca</taxon>
        <taxon>Gastropoda</taxon>
        <taxon>Heterobranchia</taxon>
        <taxon>Euthyneura</taxon>
        <taxon>Panpulmonata</taxon>
        <taxon>Eupulmonata</taxon>
        <taxon>Stylommatophora</taxon>
        <taxon>Helicina</taxon>
        <taxon>Helicoidea</taxon>
        <taxon>Geomitridae</taxon>
        <taxon>Candidula</taxon>
    </lineage>
</organism>
<dbReference type="PANTHER" id="PTHR24241:SF161">
    <property type="entry name" value="G-PROTEIN COUPLED RECEPTORS FAMILY 1 PROFILE DOMAIN-CONTAINING PROTEIN"/>
    <property type="match status" value="1"/>
</dbReference>
<dbReference type="PRINTS" id="PR00896">
    <property type="entry name" value="VASOPRESSINR"/>
</dbReference>
<keyword evidence="9 10" id="KW-0807">Transducer</keyword>
<keyword evidence="14" id="KW-1185">Reference proteome</keyword>
<evidence type="ECO:0000256" key="3">
    <source>
        <dbReference type="ARBA" id="ARBA00022692"/>
    </source>
</evidence>
<evidence type="ECO:0000256" key="2">
    <source>
        <dbReference type="ARBA" id="ARBA00022475"/>
    </source>
</evidence>
<sequence length="469" mass="52744">MVLQLNLTGKEAFPFMFPAKTSTPKGALRYAVTPSTSADDIASLAKSGFDIQRQNQFGGNISNASNEDWFDRNEELRRAEIGVMATILYLAIFGNSVVLLVLRLRRQKLSRMQWFIAHLAFADLFVALFNILPQLIWDVTVEFYGNDFMCRGVKYFQVVAMYASSYVLVMAAIDRYLSICHPLTSQTLSPKRVHMMIALAWCVSLILSIPQIFLFSLRNFGEGSFDCYESFIEGWGMQAYVTWIFLSDYAIPFLILAFCYGRICHVVWASVGSKETAVYVSVRNGNHEPSDKSFKMKISFRRMRDGTNSSLQSRDRSDAGSIVTPLSTSKKPRGHRRGVSRSKIKTIKLTLTVVLCYLFCWAPFFFVQMWTAFDATAHLESPVVVIIMLLASLNSCTNPWIYLAFSGRPCQRGPASRHTSRSWGPSTHVTSGDSNETKTRTSIIDLSHIRLGSRGGSPRLVETKGASQF</sequence>
<evidence type="ECO:0000313" key="14">
    <source>
        <dbReference type="Proteomes" id="UP000678393"/>
    </source>
</evidence>
<feature type="region of interest" description="Disordered" evidence="11">
    <location>
        <begin position="414"/>
        <end position="438"/>
    </location>
</feature>
<evidence type="ECO:0000256" key="6">
    <source>
        <dbReference type="ARBA" id="ARBA00023136"/>
    </source>
</evidence>
<dbReference type="PANTHER" id="PTHR24241">
    <property type="entry name" value="NEUROPEPTIDE RECEPTOR-RELATED G-PROTEIN COUPLED RECEPTOR"/>
    <property type="match status" value="1"/>
</dbReference>
<evidence type="ECO:0000256" key="10">
    <source>
        <dbReference type="RuleBase" id="RU046427"/>
    </source>
</evidence>
<evidence type="ECO:0000256" key="1">
    <source>
        <dbReference type="ARBA" id="ARBA00004651"/>
    </source>
</evidence>
<feature type="compositionally biased region" description="Basic residues" evidence="11">
    <location>
        <begin position="330"/>
        <end position="339"/>
    </location>
</feature>
<dbReference type="PRINTS" id="PR00237">
    <property type="entry name" value="GPCRRHODOPSN"/>
</dbReference>
<dbReference type="Pfam" id="PF00001">
    <property type="entry name" value="7tm_1"/>
    <property type="match status" value="1"/>
</dbReference>
<dbReference type="Gene3D" id="1.20.1070.10">
    <property type="entry name" value="Rhodopsin 7-helix transmembrane proteins"/>
    <property type="match status" value="1"/>
</dbReference>
<keyword evidence="2" id="KW-1003">Cell membrane</keyword>
<dbReference type="PROSITE" id="PS50262">
    <property type="entry name" value="G_PROTEIN_RECEP_F1_2"/>
    <property type="match status" value="1"/>
</dbReference>
<feature type="transmembrane region" description="Helical" evidence="10">
    <location>
        <begin position="114"/>
        <end position="135"/>
    </location>
</feature>
<evidence type="ECO:0000256" key="11">
    <source>
        <dbReference type="SAM" id="MobiDB-lite"/>
    </source>
</evidence>
<feature type="domain" description="G-protein coupled receptors family 1 profile" evidence="12">
    <location>
        <begin position="94"/>
        <end position="402"/>
    </location>
</feature>
<dbReference type="GO" id="GO:0005000">
    <property type="term" value="F:vasopressin receptor activity"/>
    <property type="evidence" value="ECO:0007669"/>
    <property type="project" value="InterPro"/>
</dbReference>
<evidence type="ECO:0000313" key="13">
    <source>
        <dbReference type="EMBL" id="CAG5136447.1"/>
    </source>
</evidence>
<evidence type="ECO:0000259" key="12">
    <source>
        <dbReference type="PROSITE" id="PS50262"/>
    </source>
</evidence>
<dbReference type="GO" id="GO:0042277">
    <property type="term" value="F:peptide binding"/>
    <property type="evidence" value="ECO:0007669"/>
    <property type="project" value="TreeGrafter"/>
</dbReference>
<dbReference type="GO" id="GO:0005886">
    <property type="term" value="C:plasma membrane"/>
    <property type="evidence" value="ECO:0007669"/>
    <property type="project" value="UniProtKB-SubCell"/>
</dbReference>
<dbReference type="InterPro" id="IPR000276">
    <property type="entry name" value="GPCR_Rhodpsn"/>
</dbReference>
<evidence type="ECO:0000256" key="9">
    <source>
        <dbReference type="ARBA" id="ARBA00023224"/>
    </source>
</evidence>
<dbReference type="CDD" id="cd15196">
    <property type="entry name" value="7tmA_Vasopressin_Oxytocin"/>
    <property type="match status" value="1"/>
</dbReference>
<dbReference type="Proteomes" id="UP000678393">
    <property type="component" value="Unassembled WGS sequence"/>
</dbReference>
<keyword evidence="8 10" id="KW-0325">Glycoprotein</keyword>
<feature type="compositionally biased region" description="Polar residues" evidence="11">
    <location>
        <begin position="421"/>
        <end position="438"/>
    </location>
</feature>
<dbReference type="GO" id="GO:0032870">
    <property type="term" value="P:cellular response to hormone stimulus"/>
    <property type="evidence" value="ECO:0007669"/>
    <property type="project" value="TreeGrafter"/>
</dbReference>
<dbReference type="InterPro" id="IPR001817">
    <property type="entry name" value="Vasoprsn_rcpt"/>
</dbReference>
<dbReference type="EMBL" id="CAJHNH020008533">
    <property type="protein sequence ID" value="CAG5136447.1"/>
    <property type="molecule type" value="Genomic_DNA"/>
</dbReference>
<feature type="transmembrane region" description="Helical" evidence="10">
    <location>
        <begin position="193"/>
        <end position="217"/>
    </location>
</feature>
<protein>
    <recommendedName>
        <fullName evidence="12">G-protein coupled receptors family 1 profile domain-containing protein</fullName>
    </recommendedName>
</protein>
<comment type="caution">
    <text evidence="13">The sequence shown here is derived from an EMBL/GenBank/DDBJ whole genome shotgun (WGS) entry which is preliminary data.</text>
</comment>
<reference evidence="13" key="1">
    <citation type="submission" date="2021-04" db="EMBL/GenBank/DDBJ databases">
        <authorList>
            <consortium name="Molecular Ecology Group"/>
        </authorList>
    </citation>
    <scope>NUCLEOTIDE SEQUENCE</scope>
</reference>
<keyword evidence="4 10" id="KW-1133">Transmembrane helix</keyword>
<keyword evidence="6 10" id="KW-0472">Membrane</keyword>
<feature type="transmembrane region" description="Helical" evidence="10">
    <location>
        <begin position="383"/>
        <end position="405"/>
    </location>
</feature>
<keyword evidence="3 10" id="KW-0812">Transmembrane</keyword>
<evidence type="ECO:0000256" key="4">
    <source>
        <dbReference type="ARBA" id="ARBA00022989"/>
    </source>
</evidence>
<dbReference type="InterPro" id="IPR017452">
    <property type="entry name" value="GPCR_Rhodpsn_7TM"/>
</dbReference>
<dbReference type="AlphaFoldDB" id="A0A8S4A3T1"/>
<feature type="transmembrane region" description="Helical" evidence="10">
    <location>
        <begin position="81"/>
        <end position="102"/>
    </location>
</feature>
<accession>A0A8S4A3T1</accession>
<evidence type="ECO:0000256" key="8">
    <source>
        <dbReference type="ARBA" id="ARBA00023180"/>
    </source>
</evidence>
<keyword evidence="7 10" id="KW-0675">Receptor</keyword>
<evidence type="ECO:0000256" key="5">
    <source>
        <dbReference type="ARBA" id="ARBA00023040"/>
    </source>
</evidence>
<evidence type="ECO:0000256" key="7">
    <source>
        <dbReference type="ARBA" id="ARBA00023170"/>
    </source>
</evidence>
<dbReference type="OrthoDB" id="6435638at2759"/>
<proteinExistence type="inferred from homology"/>
<feature type="region of interest" description="Disordered" evidence="11">
    <location>
        <begin position="305"/>
        <end position="339"/>
    </location>
</feature>
<keyword evidence="5 10" id="KW-0297">G-protein coupled receptor</keyword>
<comment type="similarity">
    <text evidence="10">Belongs to the G-protein coupled receptor 1 family. Vasopressin/oxytocin receptor subfamily.</text>
</comment>
<feature type="transmembrane region" description="Helical" evidence="10">
    <location>
        <begin position="237"/>
        <end position="260"/>
    </location>
</feature>
<gene>
    <name evidence="13" type="ORF">CUNI_LOCUS22005</name>
</gene>
<name>A0A8S4A3T1_9EUPU</name>